<reference evidence="2" key="1">
    <citation type="submission" date="2014-10" db="EMBL/GenBank/DDBJ databases">
        <authorList>
            <person name="Kuske C.R."/>
            <person name="Challacombe J.F."/>
            <person name="Daligault H.E."/>
            <person name="Davenport K.W."/>
            <person name="Johnson S.L."/>
            <person name="Siddaramappa S."/>
            <person name="Petersen J.M."/>
        </authorList>
    </citation>
    <scope>NUCLEOTIDE SEQUENCE [LARGE SCALE GENOMIC DNA]</scope>
    <source>
        <strain evidence="2">CA97-1460</strain>
    </source>
</reference>
<dbReference type="EMBL" id="CP009654">
    <property type="protein sequence ID" value="APC97746.1"/>
    <property type="molecule type" value="Genomic_DNA"/>
</dbReference>
<evidence type="ECO:0000313" key="1">
    <source>
        <dbReference type="EMBL" id="APC97746.1"/>
    </source>
</evidence>
<dbReference type="KEGG" id="frc:KX01_1209"/>
<dbReference type="STRING" id="1542390.KX01_1209"/>
<organism evidence="1 2">
    <name type="scientific">Francisella frigiditurris</name>
    <dbReference type="NCBI Taxonomy" id="1542390"/>
    <lineage>
        <taxon>Bacteria</taxon>
        <taxon>Pseudomonadati</taxon>
        <taxon>Pseudomonadota</taxon>
        <taxon>Gammaproteobacteria</taxon>
        <taxon>Thiotrichales</taxon>
        <taxon>Francisellaceae</taxon>
        <taxon>Francisella</taxon>
    </lineage>
</organism>
<dbReference type="SUPFAM" id="SSF69047">
    <property type="entry name" value="Hypothetical protein YjbJ"/>
    <property type="match status" value="1"/>
</dbReference>
<sequence length="66" mass="7711">MNKETVKGRWNEFVATMKKKYAEIKDDKELETKANVEKFAAHLQAKYGIAKEEAEKQAKEFGKEFK</sequence>
<dbReference type="InterPro" id="IPR036629">
    <property type="entry name" value="YjbJ_sf"/>
</dbReference>
<evidence type="ECO:0008006" key="3">
    <source>
        <dbReference type="Google" id="ProtNLM"/>
    </source>
</evidence>
<evidence type="ECO:0000313" key="2">
    <source>
        <dbReference type="Proteomes" id="UP000182521"/>
    </source>
</evidence>
<dbReference type="AlphaFoldDB" id="A0A1J0KVQ4"/>
<dbReference type="OrthoDB" id="9796058at2"/>
<name>A0A1J0KVQ4_9GAMM</name>
<proteinExistence type="predicted"/>
<dbReference type="Gene3D" id="1.10.1470.10">
    <property type="entry name" value="YjbJ"/>
    <property type="match status" value="1"/>
</dbReference>
<dbReference type="Proteomes" id="UP000182521">
    <property type="component" value="Chromosome"/>
</dbReference>
<keyword evidence="2" id="KW-1185">Reference proteome</keyword>
<dbReference type="RefSeq" id="WP_071664119.1">
    <property type="nucleotide sequence ID" value="NZ_CP009654.1"/>
</dbReference>
<gene>
    <name evidence="1" type="ORF">KX01_1209</name>
</gene>
<protein>
    <recommendedName>
        <fullName evidence="3">CsbD-like family protein</fullName>
    </recommendedName>
</protein>
<accession>A0A1J0KVQ4</accession>